<name>A0AC61RCZ3_9FIRM</name>
<protein>
    <submittedName>
        <fullName evidence="1">Uncharacterized protein</fullName>
    </submittedName>
</protein>
<dbReference type="Proteomes" id="UP000308836">
    <property type="component" value="Unassembled WGS sequence"/>
</dbReference>
<accession>A0AC61RCZ3</accession>
<sequence length="376" mass="43203">MGTWIQKLIHFLERWTPAPEISIDPDGLEDEQPAIVDDFANCSVRDILYCQMPVSAQDRLRIKPGHDVRPYLVMKKGENGFWGYPMTTSHQRYAYDEKLMYNLRETGQSEIKSSCFLFVPSVYVPAENVFYPWGRLDPRWEGAIERRIACQKSRHMYCSYHSFGLPVPIKESDVVFLKDGRIGFVESLHNNKAKVRLLREHSRGSLSCPVSIPPQTWWMDLASYAFLAVQDLALYAILPKKDIDAIRGYLKPETAPAPAAKPKPKKRYPIDPSRIFYQYPPGTVLELGYKEKQFVYFFSTQSAAYVFPDELHDLGRFKLVEINPEHYRPVASVSDDEMLESCAKLQNDNLPYGAAVRKVKADYLASYATKNQSDLH</sequence>
<evidence type="ECO:0000313" key="2">
    <source>
        <dbReference type="Proteomes" id="UP000308836"/>
    </source>
</evidence>
<evidence type="ECO:0000313" key="1">
    <source>
        <dbReference type="EMBL" id="TGY67082.1"/>
    </source>
</evidence>
<reference evidence="1" key="1">
    <citation type="submission" date="2019-04" db="EMBL/GenBank/DDBJ databases">
        <title>Microbes associate with the intestines of laboratory mice.</title>
        <authorList>
            <person name="Navarre W."/>
            <person name="Wong E."/>
            <person name="Huang K."/>
            <person name="Tropini C."/>
            <person name="Ng K."/>
            <person name="Yu B."/>
        </authorList>
    </citation>
    <scope>NUCLEOTIDE SEQUENCE</scope>
    <source>
        <strain evidence="1">NM09_H32</strain>
    </source>
</reference>
<organism evidence="1 2">
    <name type="scientific">Dubosiella muris</name>
    <dbReference type="NCBI Taxonomy" id="3038133"/>
    <lineage>
        <taxon>Bacteria</taxon>
        <taxon>Bacillati</taxon>
        <taxon>Bacillota</taxon>
        <taxon>Erysipelotrichia</taxon>
        <taxon>Erysipelotrichales</taxon>
        <taxon>Erysipelotrichaceae</taxon>
        <taxon>Dubosiella</taxon>
    </lineage>
</organism>
<proteinExistence type="predicted"/>
<dbReference type="EMBL" id="SRYG01000002">
    <property type="protein sequence ID" value="TGY67082.1"/>
    <property type="molecule type" value="Genomic_DNA"/>
</dbReference>
<gene>
    <name evidence="1" type="ORF">E5336_01310</name>
</gene>
<comment type="caution">
    <text evidence="1">The sequence shown here is derived from an EMBL/GenBank/DDBJ whole genome shotgun (WGS) entry which is preliminary data.</text>
</comment>
<keyword evidence="2" id="KW-1185">Reference proteome</keyword>